<organism evidence="2 3">
    <name type="scientific">Deinococcus maricopensis (strain DSM 21211 / LMG 22137 / NRRL B-23946 / LB-34)</name>
    <dbReference type="NCBI Taxonomy" id="709986"/>
    <lineage>
        <taxon>Bacteria</taxon>
        <taxon>Thermotogati</taxon>
        <taxon>Deinococcota</taxon>
        <taxon>Deinococci</taxon>
        <taxon>Deinococcales</taxon>
        <taxon>Deinococcaceae</taxon>
        <taxon>Deinococcus</taxon>
    </lineage>
</organism>
<keyword evidence="1" id="KW-0812">Transmembrane</keyword>
<feature type="transmembrane region" description="Helical" evidence="1">
    <location>
        <begin position="98"/>
        <end position="118"/>
    </location>
</feature>
<dbReference type="Proteomes" id="UP000008635">
    <property type="component" value="Chromosome"/>
</dbReference>
<dbReference type="STRING" id="709986.Deima_1124"/>
<name>E8U6T7_DEIML</name>
<gene>
    <name evidence="2" type="ordered locus">Deima_1124</name>
</gene>
<protein>
    <recommendedName>
        <fullName evidence="4">Transmembrane protein</fullName>
    </recommendedName>
</protein>
<evidence type="ECO:0000313" key="2">
    <source>
        <dbReference type="EMBL" id="ADV66776.1"/>
    </source>
</evidence>
<evidence type="ECO:0000313" key="3">
    <source>
        <dbReference type="Proteomes" id="UP000008635"/>
    </source>
</evidence>
<dbReference type="AlphaFoldDB" id="E8U6T7"/>
<proteinExistence type="predicted"/>
<sequence precursor="true">MLRLPGWWAPPLMTAILIAASLALAVSGGHALPAPAPLLLLWLTLPALLTALWSTLAARDGIVHCRLVGLWAASLIIGAWSALLLLMPTPDTRLALSLHPLVATILTIPTYLLAWGLADSVSPRR</sequence>
<keyword evidence="3" id="KW-1185">Reference proteome</keyword>
<dbReference type="EMBL" id="CP002454">
    <property type="protein sequence ID" value="ADV66776.1"/>
    <property type="molecule type" value="Genomic_DNA"/>
</dbReference>
<keyword evidence="1" id="KW-1133">Transmembrane helix</keyword>
<reference evidence="3" key="2">
    <citation type="submission" date="2011-01" db="EMBL/GenBank/DDBJ databases">
        <title>The complete genome of Deinococcus maricopensis DSM 21211.</title>
        <authorList>
            <consortium name="US DOE Joint Genome Institute (JGI-PGF)"/>
            <person name="Lucas S."/>
            <person name="Copeland A."/>
            <person name="Lapidus A."/>
            <person name="Goodwin L."/>
            <person name="Pitluck S."/>
            <person name="Kyrpides N."/>
            <person name="Mavromatis K."/>
            <person name="Pagani I."/>
            <person name="Ivanova N."/>
            <person name="Ovchinnikova G."/>
            <person name="Zeytun A."/>
            <person name="Detter J.C."/>
            <person name="Han C."/>
            <person name="Land M."/>
            <person name="Hauser L."/>
            <person name="Markowitz V."/>
            <person name="Cheng J.-F."/>
            <person name="Hugenholtz P."/>
            <person name="Woyke T."/>
            <person name="Wu D."/>
            <person name="Pukall R."/>
            <person name="Gehrich-Schroeter G."/>
            <person name="Brambilla E."/>
            <person name="Klenk H.-P."/>
            <person name="Eisen J.A."/>
        </authorList>
    </citation>
    <scope>NUCLEOTIDE SEQUENCE [LARGE SCALE GENOMIC DNA]</scope>
    <source>
        <strain evidence="3">DSM 21211 / LMG 22137 / NRRL B-23946 / LB-34</strain>
    </source>
</reference>
<evidence type="ECO:0008006" key="4">
    <source>
        <dbReference type="Google" id="ProtNLM"/>
    </source>
</evidence>
<feature type="transmembrane region" description="Helical" evidence="1">
    <location>
        <begin position="67"/>
        <end position="86"/>
    </location>
</feature>
<reference evidence="2 3" key="1">
    <citation type="journal article" date="2011" name="Stand. Genomic Sci.">
        <title>Complete genome sequence of Deinococcus maricopensis type strain (LB-34).</title>
        <authorList>
            <person name="Pukall R."/>
            <person name="Zeytun A."/>
            <person name="Lucas S."/>
            <person name="Lapidus A."/>
            <person name="Hammon N."/>
            <person name="Deshpande S."/>
            <person name="Nolan M."/>
            <person name="Cheng J.F."/>
            <person name="Pitluck S."/>
            <person name="Liolios K."/>
            <person name="Pagani I."/>
            <person name="Mikhailova N."/>
            <person name="Ivanova N."/>
            <person name="Mavromatis K."/>
            <person name="Pati A."/>
            <person name="Tapia R."/>
            <person name="Han C."/>
            <person name="Goodwin L."/>
            <person name="Chen A."/>
            <person name="Palaniappan K."/>
            <person name="Land M."/>
            <person name="Hauser L."/>
            <person name="Chang Y.J."/>
            <person name="Jeffries C.D."/>
            <person name="Brambilla E.M."/>
            <person name="Rohde M."/>
            <person name="Goker M."/>
            <person name="Detter J.C."/>
            <person name="Woyke T."/>
            <person name="Bristow J."/>
            <person name="Eisen J.A."/>
            <person name="Markowitz V."/>
            <person name="Hugenholtz P."/>
            <person name="Kyrpides N.C."/>
            <person name="Klenk H.P."/>
        </authorList>
    </citation>
    <scope>NUCLEOTIDE SEQUENCE [LARGE SCALE GENOMIC DNA]</scope>
    <source>
        <strain evidence="3">DSM 21211 / LMG 22137 / NRRL B-23946 / LB-34</strain>
    </source>
</reference>
<accession>E8U6T7</accession>
<dbReference type="RefSeq" id="WP_013556281.1">
    <property type="nucleotide sequence ID" value="NC_014958.1"/>
</dbReference>
<feature type="transmembrane region" description="Helical" evidence="1">
    <location>
        <begin position="41"/>
        <end position="58"/>
    </location>
</feature>
<evidence type="ECO:0000256" key="1">
    <source>
        <dbReference type="SAM" id="Phobius"/>
    </source>
</evidence>
<dbReference type="KEGG" id="dmr:Deima_1124"/>
<dbReference type="HOGENOM" id="CLU_1988969_0_0_0"/>
<keyword evidence="1" id="KW-0472">Membrane</keyword>